<dbReference type="InterPro" id="IPR049948">
    <property type="entry name" value="Cu_Am_ox_TPQ-bd"/>
</dbReference>
<dbReference type="GO" id="GO:0009308">
    <property type="term" value="P:amine metabolic process"/>
    <property type="evidence" value="ECO:0007669"/>
    <property type="project" value="UniProtKB-UniRule"/>
</dbReference>
<feature type="domain" description="Copper amine oxidase catalytic" evidence="12">
    <location>
        <begin position="265"/>
        <end position="666"/>
    </location>
</feature>
<protein>
    <recommendedName>
        <fullName evidence="11">Amine oxidase</fullName>
        <ecNumber evidence="11">1.4.3.-</ecNumber>
    </recommendedName>
</protein>
<dbReference type="GeneID" id="63734725"/>
<dbReference type="Gene3D" id="3.10.450.40">
    <property type="match status" value="2"/>
</dbReference>
<dbReference type="HOGENOM" id="CLU_011500_3_1_1"/>
<evidence type="ECO:0000256" key="7">
    <source>
        <dbReference type="ARBA" id="ARBA00023008"/>
    </source>
</evidence>
<evidence type="ECO:0000256" key="2">
    <source>
        <dbReference type="ARBA" id="ARBA00007983"/>
    </source>
</evidence>
<evidence type="ECO:0000256" key="10">
    <source>
        <dbReference type="PIRSR" id="PIRSR600269-51"/>
    </source>
</evidence>
<evidence type="ECO:0000259" key="12">
    <source>
        <dbReference type="Pfam" id="PF01179"/>
    </source>
</evidence>
<dbReference type="GO" id="GO:0048038">
    <property type="term" value="F:quinone binding"/>
    <property type="evidence" value="ECO:0007669"/>
    <property type="project" value="InterPro"/>
</dbReference>
<evidence type="ECO:0000313" key="13">
    <source>
        <dbReference type="EMBL" id="KHO01269.1"/>
    </source>
</evidence>
<dbReference type="GO" id="GO:0008131">
    <property type="term" value="F:primary methylamine oxidase activity"/>
    <property type="evidence" value="ECO:0007669"/>
    <property type="project" value="InterPro"/>
</dbReference>
<comment type="similarity">
    <text evidence="2 11">Belongs to the copper/topaquinone oxidase family.</text>
</comment>
<comment type="PTM">
    <text evidence="10 11">Topaquinone (TPQ) is generated by copper-dependent autoxidation of a specific tyrosyl residue.</text>
</comment>
<evidence type="ECO:0000256" key="1">
    <source>
        <dbReference type="ARBA" id="ARBA00001935"/>
    </source>
</evidence>
<comment type="cofactor">
    <cofactor evidence="11">
        <name>Cu cation</name>
        <dbReference type="ChEBI" id="CHEBI:23378"/>
    </cofactor>
    <text evidence="11">Contains 1 topaquinone per subunit.</text>
</comment>
<dbReference type="FunFam" id="2.70.98.20:FF:000001">
    <property type="entry name" value="Amine oxidase"/>
    <property type="match status" value="1"/>
</dbReference>
<dbReference type="InterPro" id="IPR000269">
    <property type="entry name" value="Cu_amine_oxidase"/>
</dbReference>
<dbReference type="OrthoDB" id="5379943at2759"/>
<dbReference type="Pfam" id="PF01179">
    <property type="entry name" value="Cu_amine_oxid"/>
    <property type="match status" value="1"/>
</dbReference>
<evidence type="ECO:0000256" key="6">
    <source>
        <dbReference type="ARBA" id="ARBA00023002"/>
    </source>
</evidence>
<dbReference type="Proteomes" id="UP000030816">
    <property type="component" value="Unassembled WGS sequence"/>
</dbReference>
<reference evidence="13 14" key="1">
    <citation type="journal article" date="2014" name="Proc. Natl. Acad. Sci. U.S.A.">
        <title>Trajectory and genomic determinants of fungal-pathogen speciation and host adaptation.</title>
        <authorList>
            <person name="Hu X."/>
            <person name="Xiao G."/>
            <person name="Zheng P."/>
            <person name="Shang Y."/>
            <person name="Su Y."/>
            <person name="Zhang X."/>
            <person name="Liu X."/>
            <person name="Zhan S."/>
            <person name="St Leger R.J."/>
            <person name="Wang C."/>
        </authorList>
    </citation>
    <scope>NUCLEOTIDE SEQUENCE [LARGE SCALE GENOMIC DNA]</scope>
    <source>
        <strain evidence="13 14">ARSEF 1941</strain>
    </source>
</reference>
<dbReference type="PANTHER" id="PTHR10638:SF91">
    <property type="entry name" value="AMINE OXIDASE"/>
    <property type="match status" value="1"/>
</dbReference>
<dbReference type="GO" id="GO:0005507">
    <property type="term" value="F:copper ion binding"/>
    <property type="evidence" value="ECO:0007669"/>
    <property type="project" value="InterPro"/>
</dbReference>
<gene>
    <name evidence="13" type="ORF">MAM_00270</name>
</gene>
<comment type="cofactor">
    <cofactor evidence="1">
        <name>Cu cation</name>
        <dbReference type="ChEBI" id="CHEBI:23378"/>
    </cofactor>
</comment>
<comment type="subunit">
    <text evidence="3">Homodimer.</text>
</comment>
<dbReference type="InterPro" id="IPR015798">
    <property type="entry name" value="Cu_amine_oxidase_C"/>
</dbReference>
<dbReference type="SUPFAM" id="SSF49998">
    <property type="entry name" value="Amine oxidase catalytic domain"/>
    <property type="match status" value="1"/>
</dbReference>
<keyword evidence="5 9" id="KW-0801">TPQ</keyword>
<feature type="active site" description="Schiff-base intermediate with substrate; via topaquinone" evidence="9">
    <location>
        <position position="423"/>
    </location>
</feature>
<dbReference type="InterPro" id="IPR036460">
    <property type="entry name" value="Cu_amine_oxidase_C_sf"/>
</dbReference>
<dbReference type="Gene3D" id="2.70.98.20">
    <property type="entry name" value="Copper amine oxidase, catalytic domain"/>
    <property type="match status" value="1"/>
</dbReference>
<keyword evidence="8" id="KW-1015">Disulfide bond</keyword>
<proteinExistence type="inferred from homology"/>
<dbReference type="SUPFAM" id="SSF54416">
    <property type="entry name" value="Amine oxidase N-terminal region"/>
    <property type="match status" value="2"/>
</dbReference>
<evidence type="ECO:0000256" key="5">
    <source>
        <dbReference type="ARBA" id="ARBA00022772"/>
    </source>
</evidence>
<dbReference type="InterPro" id="IPR016182">
    <property type="entry name" value="Cu_amine_oxidase_N-reg"/>
</dbReference>
<keyword evidence="6 11" id="KW-0560">Oxidoreductase</keyword>
<dbReference type="PROSITE" id="PS01164">
    <property type="entry name" value="COPPER_AMINE_OXID_1"/>
    <property type="match status" value="1"/>
</dbReference>
<name>A0A0B2X4L5_METAS</name>
<keyword evidence="7 11" id="KW-0186">Copper</keyword>
<evidence type="ECO:0000256" key="8">
    <source>
        <dbReference type="ARBA" id="ARBA00023157"/>
    </source>
</evidence>
<feature type="active site" description="Proton acceptor" evidence="9">
    <location>
        <position position="339"/>
    </location>
</feature>
<evidence type="ECO:0000256" key="9">
    <source>
        <dbReference type="PIRSR" id="PIRSR600269-50"/>
    </source>
</evidence>
<dbReference type="RefSeq" id="XP_040682334.1">
    <property type="nucleotide sequence ID" value="XM_040819069.1"/>
</dbReference>
<keyword evidence="14" id="KW-1185">Reference proteome</keyword>
<feature type="modified residue" description="2',4',5'-topaquinone" evidence="10">
    <location>
        <position position="423"/>
    </location>
</feature>
<sequence length="688" mass="76577">MSSDELPRSAGVKHPLHVLSADEIRVAAAAVRRARTGQLVFRNIFNLEPPKAQLLPFLDAEHASTVGADTPRPARRARVQYDVIEHDGGRLYMESTVDLATGQEVDERCLHTHQRASFTVDEFQAFIDNALADPVFQRLVAEMELPTGWEVAIDPWPYGGSDFGDDYTTRLTQLFCFARDMTKGNRDVNHYAFPLPICAVMDTATRQLVRVERLPTGGHGDVDDFVLKTIGHGSPAPKKPTEHCQHADYVPEMLNQPVRPDLKPLNVLQPDGTSFTVTDNSLVEWQKWRLRVSFTPRECAVLHDIYYDNRSVVHRLSFSELTVPYCDPRPPYHRKQAFDYGDAGAGRTSNVLSKGCDCLGAIQYLDATLVTPSGEPDVSPNAICIHEVDDGILWKHTNLMTGRAVVVRNRKLVIQYIITLGNYEYIFAYHLDLAGGIHLETRPTGIMSPVGIDEGKTSPYGTVVGPGVLAQNHQHIFAVRIDPAVDGHDNTVTVQDSVPLPMEPTRNPYGNGYRVQSTTITKSTYIDASPLTNRVVKICNPSKKNPVSGRPVSYEFTPAPTQLLMADPASDIARRAKYARHHVWVTRHADYEFWAGGEFTNMSREEEGGCHDAAARDDDVENADVVVWAVFGFTHSPRVEDWPVMPVERRELHLRPVDFFSANPALDVPSRRDARSVLVDGECCADGA</sequence>
<dbReference type="STRING" id="1081103.A0A0B2X4L5"/>
<dbReference type="EMBL" id="AZHE01000001">
    <property type="protein sequence ID" value="KHO01269.1"/>
    <property type="molecule type" value="Genomic_DNA"/>
</dbReference>
<evidence type="ECO:0000313" key="14">
    <source>
        <dbReference type="Proteomes" id="UP000030816"/>
    </source>
</evidence>
<dbReference type="AlphaFoldDB" id="A0A0B2X4L5"/>
<comment type="caution">
    <text evidence="13">The sequence shown here is derived from an EMBL/GenBank/DDBJ whole genome shotgun (WGS) entry which is preliminary data.</text>
</comment>
<dbReference type="EC" id="1.4.3.-" evidence="11"/>
<accession>A0A0B2X4L5</accession>
<evidence type="ECO:0000256" key="11">
    <source>
        <dbReference type="RuleBase" id="RU000672"/>
    </source>
</evidence>
<keyword evidence="4 11" id="KW-0479">Metal-binding</keyword>
<dbReference type="PANTHER" id="PTHR10638">
    <property type="entry name" value="COPPER AMINE OXIDASE"/>
    <property type="match status" value="1"/>
</dbReference>
<evidence type="ECO:0000256" key="4">
    <source>
        <dbReference type="ARBA" id="ARBA00022723"/>
    </source>
</evidence>
<evidence type="ECO:0000256" key="3">
    <source>
        <dbReference type="ARBA" id="ARBA00011738"/>
    </source>
</evidence>
<organism evidence="13 14">
    <name type="scientific">Metarhizium album (strain ARSEF 1941)</name>
    <dbReference type="NCBI Taxonomy" id="1081103"/>
    <lineage>
        <taxon>Eukaryota</taxon>
        <taxon>Fungi</taxon>
        <taxon>Dikarya</taxon>
        <taxon>Ascomycota</taxon>
        <taxon>Pezizomycotina</taxon>
        <taxon>Sordariomycetes</taxon>
        <taxon>Hypocreomycetidae</taxon>
        <taxon>Hypocreales</taxon>
        <taxon>Clavicipitaceae</taxon>
        <taxon>Metarhizium</taxon>
    </lineage>
</organism>